<comment type="similarity">
    <text evidence="1">Belongs to the ROK (NagC/XylR) family.</text>
</comment>
<dbReference type="Pfam" id="PF00480">
    <property type="entry name" value="ROK"/>
    <property type="match status" value="1"/>
</dbReference>
<evidence type="ECO:0000313" key="2">
    <source>
        <dbReference type="EMBL" id="MFB9751455.1"/>
    </source>
</evidence>
<dbReference type="Proteomes" id="UP001589619">
    <property type="component" value="Unassembled WGS sequence"/>
</dbReference>
<dbReference type="EMBL" id="JBHMAG010000007">
    <property type="protein sequence ID" value="MFB9751455.1"/>
    <property type="molecule type" value="Genomic_DNA"/>
</dbReference>
<dbReference type="SUPFAM" id="SSF53067">
    <property type="entry name" value="Actin-like ATPase domain"/>
    <property type="match status" value="1"/>
</dbReference>
<proteinExistence type="inferred from homology"/>
<reference evidence="2 3" key="1">
    <citation type="submission" date="2024-09" db="EMBL/GenBank/DDBJ databases">
        <authorList>
            <person name="Sun Q."/>
            <person name="Mori K."/>
        </authorList>
    </citation>
    <scope>NUCLEOTIDE SEQUENCE [LARGE SCALE GENOMIC DNA]</scope>
    <source>
        <strain evidence="2 3">JCM 12520</strain>
    </source>
</reference>
<name>A0ABV5VT34_9BACL</name>
<gene>
    <name evidence="2" type="ORF">ACFFNY_07730</name>
</gene>
<dbReference type="PANTHER" id="PTHR18964:SF149">
    <property type="entry name" value="BIFUNCTIONAL UDP-N-ACETYLGLUCOSAMINE 2-EPIMERASE_N-ACETYLMANNOSAMINE KINASE"/>
    <property type="match status" value="1"/>
</dbReference>
<keyword evidence="3" id="KW-1185">Reference proteome</keyword>
<dbReference type="Gene3D" id="3.30.420.40">
    <property type="match status" value="2"/>
</dbReference>
<accession>A0ABV5VT34</accession>
<comment type="caution">
    <text evidence="2">The sequence shown here is derived from an EMBL/GenBank/DDBJ whole genome shotgun (WGS) entry which is preliminary data.</text>
</comment>
<organism evidence="2 3">
    <name type="scientific">Paenibacillus hodogayensis</name>
    <dbReference type="NCBI Taxonomy" id="279208"/>
    <lineage>
        <taxon>Bacteria</taxon>
        <taxon>Bacillati</taxon>
        <taxon>Bacillota</taxon>
        <taxon>Bacilli</taxon>
        <taxon>Bacillales</taxon>
        <taxon>Paenibacillaceae</taxon>
        <taxon>Paenibacillus</taxon>
    </lineage>
</organism>
<dbReference type="RefSeq" id="WP_344911980.1">
    <property type="nucleotide sequence ID" value="NZ_BAAAYO010000010.1"/>
</dbReference>
<dbReference type="PANTHER" id="PTHR18964">
    <property type="entry name" value="ROK (REPRESSOR, ORF, KINASE) FAMILY"/>
    <property type="match status" value="1"/>
</dbReference>
<dbReference type="InterPro" id="IPR043129">
    <property type="entry name" value="ATPase_NBD"/>
</dbReference>
<dbReference type="InterPro" id="IPR000600">
    <property type="entry name" value="ROK"/>
</dbReference>
<sequence>MTHYIGVDIGGTNIVCGLLDEQLELLGKVKKPTGAANGVDYVLDLIASMIDELLAGQGLSRADLGAVGMGNPGFIDPERGISLSSANLKWHNEPISDKLGGRLGGIPVFIDNDVRMYTYGEAARGAGRGFKHVMGVTLGTGIAAAMINDGQLYYGSGFLAGELGHVPLDGETALCGCGLRGCLETIASATGIARIARERLERGEPSVLAEWFPGEQRSAITAADISRAYDQGDALARDVLDFVGRNLAKGLAWAIALWSPDVIVIGGGAANAGERLFAPMREALEPLVLPMYRDRLVIKTAEMNDDAGVVGSAAFAKARAGA</sequence>
<evidence type="ECO:0000256" key="1">
    <source>
        <dbReference type="ARBA" id="ARBA00006479"/>
    </source>
</evidence>
<protein>
    <submittedName>
        <fullName evidence="2">ROK family protein</fullName>
    </submittedName>
</protein>
<evidence type="ECO:0000313" key="3">
    <source>
        <dbReference type="Proteomes" id="UP001589619"/>
    </source>
</evidence>